<keyword evidence="4" id="KW-1185">Reference proteome</keyword>
<feature type="signal peptide" evidence="1">
    <location>
        <begin position="1"/>
        <end position="22"/>
    </location>
</feature>
<dbReference type="Proteomes" id="UP000318478">
    <property type="component" value="Unassembled WGS sequence"/>
</dbReference>
<evidence type="ECO:0000256" key="1">
    <source>
        <dbReference type="SAM" id="SignalP"/>
    </source>
</evidence>
<evidence type="ECO:0000313" key="4">
    <source>
        <dbReference type="Proteomes" id="UP000318478"/>
    </source>
</evidence>
<organism evidence="3 4">
    <name type="scientific">Posidoniimonas polymericola</name>
    <dbReference type="NCBI Taxonomy" id="2528002"/>
    <lineage>
        <taxon>Bacteria</taxon>
        <taxon>Pseudomonadati</taxon>
        <taxon>Planctomycetota</taxon>
        <taxon>Planctomycetia</taxon>
        <taxon>Pirellulales</taxon>
        <taxon>Lacipirellulaceae</taxon>
        <taxon>Posidoniimonas</taxon>
    </lineage>
</organism>
<evidence type="ECO:0000313" key="3">
    <source>
        <dbReference type="EMBL" id="TWT85724.1"/>
    </source>
</evidence>
<sequence precursor="true">MSRFAFSLTLFAAMLAAGSASAELVAYEPFDYNENEALNGQNGGGGFTSAWRDAGAAGGTILAGSLAGPAGLPTSGGHALLSGENGTYTIFRDFAELDSSDGATTWYSYIGQRIGDVQDPPAFGTNPYPRGVNVSLFDSGSERLAMGNSSNATADEWSIIPLGSGGLRQGAPNAPYSELHWGVIRIDHIGDETVNDNAYLWIDPDPNVEPTLGTADASAIDAADYSGIDSLRPFIGDTSSGRPAGQLLVDEIRIGTTYADMSGTRVVPEPAALCLAGLAVCGLVGRRRR</sequence>
<dbReference type="InterPro" id="IPR013424">
    <property type="entry name" value="Ice-binding_C"/>
</dbReference>
<reference evidence="3 4" key="1">
    <citation type="submission" date="2019-02" db="EMBL/GenBank/DDBJ databases">
        <title>Deep-cultivation of Planctomycetes and their phenomic and genomic characterization uncovers novel biology.</title>
        <authorList>
            <person name="Wiegand S."/>
            <person name="Jogler M."/>
            <person name="Boedeker C."/>
            <person name="Pinto D."/>
            <person name="Vollmers J."/>
            <person name="Rivas-Marin E."/>
            <person name="Kohn T."/>
            <person name="Peeters S.H."/>
            <person name="Heuer A."/>
            <person name="Rast P."/>
            <person name="Oberbeckmann S."/>
            <person name="Bunk B."/>
            <person name="Jeske O."/>
            <person name="Meyerdierks A."/>
            <person name="Storesund J.E."/>
            <person name="Kallscheuer N."/>
            <person name="Luecker S."/>
            <person name="Lage O.M."/>
            <person name="Pohl T."/>
            <person name="Merkel B.J."/>
            <person name="Hornburger P."/>
            <person name="Mueller R.-W."/>
            <person name="Bruemmer F."/>
            <person name="Labrenz M."/>
            <person name="Spormann A.M."/>
            <person name="Op Den Camp H."/>
            <person name="Overmann J."/>
            <person name="Amann R."/>
            <person name="Jetten M.S.M."/>
            <person name="Mascher T."/>
            <person name="Medema M.H."/>
            <person name="Devos D.P."/>
            <person name="Kaster A.-K."/>
            <person name="Ovreas L."/>
            <person name="Rohde M."/>
            <person name="Galperin M.Y."/>
            <person name="Jogler C."/>
        </authorList>
    </citation>
    <scope>NUCLEOTIDE SEQUENCE [LARGE SCALE GENOMIC DNA]</scope>
    <source>
        <strain evidence="3 4">Pla123a</strain>
    </source>
</reference>
<dbReference type="RefSeq" id="WP_146583965.1">
    <property type="nucleotide sequence ID" value="NZ_SJPO01000001.1"/>
</dbReference>
<feature type="chain" id="PRO_5023050218" description="Ice-binding protein C-terminal domain-containing protein" evidence="1">
    <location>
        <begin position="23"/>
        <end position="289"/>
    </location>
</feature>
<feature type="domain" description="Ice-binding protein C-terminal" evidence="2">
    <location>
        <begin position="267"/>
        <end position="288"/>
    </location>
</feature>
<gene>
    <name evidence="3" type="ORF">Pla123a_05310</name>
</gene>
<accession>A0A5C5ZEE1</accession>
<keyword evidence="1" id="KW-0732">Signal</keyword>
<proteinExistence type="predicted"/>
<dbReference type="EMBL" id="SJPO01000001">
    <property type="protein sequence ID" value="TWT85724.1"/>
    <property type="molecule type" value="Genomic_DNA"/>
</dbReference>
<dbReference type="OrthoDB" id="271369at2"/>
<protein>
    <recommendedName>
        <fullName evidence="2">Ice-binding protein C-terminal domain-containing protein</fullName>
    </recommendedName>
</protein>
<dbReference type="Pfam" id="PF07589">
    <property type="entry name" value="PEP-CTERM"/>
    <property type="match status" value="1"/>
</dbReference>
<dbReference type="AlphaFoldDB" id="A0A5C5ZEE1"/>
<comment type="caution">
    <text evidence="3">The sequence shown here is derived from an EMBL/GenBank/DDBJ whole genome shotgun (WGS) entry which is preliminary data.</text>
</comment>
<evidence type="ECO:0000259" key="2">
    <source>
        <dbReference type="Pfam" id="PF07589"/>
    </source>
</evidence>
<name>A0A5C5ZEE1_9BACT</name>